<protein>
    <submittedName>
        <fullName evidence="2">Sulfotransferase</fullName>
    </submittedName>
</protein>
<dbReference type="SUPFAM" id="SSF52540">
    <property type="entry name" value="P-loop containing nucleoside triphosphate hydrolases"/>
    <property type="match status" value="1"/>
</dbReference>
<feature type="domain" description="Sulfotransferase" evidence="1">
    <location>
        <begin position="49"/>
        <end position="341"/>
    </location>
</feature>
<gene>
    <name evidence="2" type="ORF">D0Y53_07605</name>
</gene>
<dbReference type="InterPro" id="IPR027417">
    <property type="entry name" value="P-loop_NTPase"/>
</dbReference>
<dbReference type="GO" id="GO:0006790">
    <property type="term" value="P:sulfur compound metabolic process"/>
    <property type="evidence" value="ECO:0007669"/>
    <property type="project" value="TreeGrafter"/>
</dbReference>
<dbReference type="GO" id="GO:0001517">
    <property type="term" value="F:N-acetylglucosamine 6-O-sulfotransferase activity"/>
    <property type="evidence" value="ECO:0007669"/>
    <property type="project" value="TreeGrafter"/>
</dbReference>
<keyword evidence="3" id="KW-1185">Reference proteome</keyword>
<dbReference type="EMBL" id="QVPD01000006">
    <property type="protein sequence ID" value="RFP60553.1"/>
    <property type="molecule type" value="Genomic_DNA"/>
</dbReference>
<dbReference type="Pfam" id="PF00685">
    <property type="entry name" value="Sulfotransfer_1"/>
    <property type="match status" value="1"/>
</dbReference>
<organism evidence="2 3">
    <name type="scientific">Cognatiluteimonas weifangensis</name>
    <dbReference type="NCBI Taxonomy" id="2303539"/>
    <lineage>
        <taxon>Bacteria</taxon>
        <taxon>Pseudomonadati</taxon>
        <taxon>Pseudomonadota</taxon>
        <taxon>Gammaproteobacteria</taxon>
        <taxon>Lysobacterales</taxon>
        <taxon>Lysobacteraceae</taxon>
        <taxon>Cognatiluteimonas</taxon>
    </lineage>
</organism>
<keyword evidence="2" id="KW-0808">Transferase</keyword>
<accession>A0A372DLW0</accession>
<evidence type="ECO:0000313" key="2">
    <source>
        <dbReference type="EMBL" id="RFP60553.1"/>
    </source>
</evidence>
<dbReference type="PANTHER" id="PTHR10704">
    <property type="entry name" value="CARBOHYDRATE SULFOTRANSFERASE"/>
    <property type="match status" value="1"/>
</dbReference>
<dbReference type="AlphaFoldDB" id="A0A372DLW0"/>
<sequence length="406" mass="45714">MADPGHPDFVHVRNHSDVHGHPRRVHRPAHLGERAIRAVAGIRGIPLMDQVFVTGMLRSGTSLVQTLLTNLPGTFVAYQPFHRFYVDVKRSFLVEHGFDAMLPLDDGTRAVAEREQFTQWLAMRVFSATEAETLVATSTGGKGGSMPDWIPEPTGAGTFFQIRSELHRSLARHFQRTNPAVTGSKEILCEEFIPSLLDAGVRCVLVLRDPRGVIASANNGRYQASVGDQYPIMMLLRLWRKTAGYWLQYRDHPLVTAVRYEDVASDPRAATTRFAGFLGVDEFDPTPGAPLLDHAGQPWMGNSSYGDKPAVDRNSTESWRDVLSVSDQRFIAACSRWEMQQVGYLPPGDINQKDIERYCENTSGVREFYLSRHRLDDRIREQELQRYERLSNVSSTQTIDSFGLHS</sequence>
<name>A0A372DLW0_9GAMM</name>
<reference evidence="2 3" key="1">
    <citation type="submission" date="2018-08" db="EMBL/GenBank/DDBJ databases">
        <title>Lysobacter weifangensis sp. nov., a new member of the family 'Xanthomonadaceae', isolated from soil in a farmland.</title>
        <authorList>
            <person name="Zhao H."/>
        </authorList>
    </citation>
    <scope>NUCLEOTIDE SEQUENCE [LARGE SCALE GENOMIC DNA]</scope>
    <source>
        <strain evidence="2 3">WF-2</strain>
    </source>
</reference>
<evidence type="ECO:0000313" key="3">
    <source>
        <dbReference type="Proteomes" id="UP000262917"/>
    </source>
</evidence>
<proteinExistence type="predicted"/>
<evidence type="ECO:0000259" key="1">
    <source>
        <dbReference type="Pfam" id="PF00685"/>
    </source>
</evidence>
<dbReference type="GO" id="GO:0006044">
    <property type="term" value="P:N-acetylglucosamine metabolic process"/>
    <property type="evidence" value="ECO:0007669"/>
    <property type="project" value="TreeGrafter"/>
</dbReference>
<dbReference type="InterPro" id="IPR051135">
    <property type="entry name" value="Gal/GlcNAc/GalNAc_ST"/>
</dbReference>
<comment type="caution">
    <text evidence="2">The sequence shown here is derived from an EMBL/GenBank/DDBJ whole genome shotgun (WGS) entry which is preliminary data.</text>
</comment>
<dbReference type="Gene3D" id="3.40.50.300">
    <property type="entry name" value="P-loop containing nucleotide triphosphate hydrolases"/>
    <property type="match status" value="1"/>
</dbReference>
<dbReference type="PANTHER" id="PTHR10704:SF44">
    <property type="entry name" value="LD35051P-RELATED"/>
    <property type="match status" value="1"/>
</dbReference>
<dbReference type="Proteomes" id="UP000262917">
    <property type="component" value="Unassembled WGS sequence"/>
</dbReference>
<dbReference type="InterPro" id="IPR000863">
    <property type="entry name" value="Sulfotransferase_dom"/>
</dbReference>